<dbReference type="GO" id="GO:0016787">
    <property type="term" value="F:hydrolase activity"/>
    <property type="evidence" value="ECO:0007669"/>
    <property type="project" value="UniProtKB-KW"/>
</dbReference>
<dbReference type="InterPro" id="IPR029058">
    <property type="entry name" value="AB_hydrolase_fold"/>
</dbReference>
<dbReference type="PANTHER" id="PTHR46623">
    <property type="entry name" value="CARBOXYMETHYLENEBUTENOLIDASE-RELATED"/>
    <property type="match status" value="1"/>
</dbReference>
<evidence type="ECO:0000313" key="3">
    <source>
        <dbReference type="Proteomes" id="UP000516428"/>
    </source>
</evidence>
<name>A0A7H1BCA0_9ACTN</name>
<proteinExistence type="predicted"/>
<evidence type="ECO:0000313" key="2">
    <source>
        <dbReference type="EMBL" id="QNS06355.1"/>
    </source>
</evidence>
<dbReference type="InterPro" id="IPR051049">
    <property type="entry name" value="Dienelactone_hydrolase-like"/>
</dbReference>
<keyword evidence="3" id="KW-1185">Reference proteome</keyword>
<dbReference type="Gene3D" id="3.40.50.1820">
    <property type="entry name" value="alpha/beta hydrolase"/>
    <property type="match status" value="1"/>
</dbReference>
<dbReference type="SUPFAM" id="SSF53474">
    <property type="entry name" value="alpha/beta-Hydrolases"/>
    <property type="match status" value="1"/>
</dbReference>
<gene>
    <name evidence="2" type="ORF">IAG42_24070</name>
</gene>
<dbReference type="InterPro" id="IPR002925">
    <property type="entry name" value="Dienelactn_hydro"/>
</dbReference>
<dbReference type="AlphaFoldDB" id="A0A7H1BCA0"/>
<organism evidence="2 3">
    <name type="scientific">Streptomyces xanthii</name>
    <dbReference type="NCBI Taxonomy" id="2768069"/>
    <lineage>
        <taxon>Bacteria</taxon>
        <taxon>Bacillati</taxon>
        <taxon>Actinomycetota</taxon>
        <taxon>Actinomycetes</taxon>
        <taxon>Kitasatosporales</taxon>
        <taxon>Streptomycetaceae</taxon>
        <taxon>Streptomyces</taxon>
    </lineage>
</organism>
<evidence type="ECO:0000259" key="1">
    <source>
        <dbReference type="Pfam" id="PF01738"/>
    </source>
</evidence>
<dbReference type="Pfam" id="PF01738">
    <property type="entry name" value="DLH"/>
    <property type="match status" value="1"/>
</dbReference>
<dbReference type="Proteomes" id="UP000516428">
    <property type="component" value="Chromosome"/>
</dbReference>
<keyword evidence="2" id="KW-0378">Hydrolase</keyword>
<accession>A0A7H1BCA0</accession>
<protein>
    <submittedName>
        <fullName evidence="2">Dienelactone hydrolase family protein</fullName>
    </submittedName>
</protein>
<dbReference type="EMBL" id="CP061281">
    <property type="protein sequence ID" value="QNS06355.1"/>
    <property type="molecule type" value="Genomic_DNA"/>
</dbReference>
<feature type="domain" description="Dienelactone hydrolase" evidence="1">
    <location>
        <begin position="35"/>
        <end position="266"/>
    </location>
</feature>
<dbReference type="PANTHER" id="PTHR46623:SF6">
    <property type="entry name" value="ALPHA_BETA-HYDROLASES SUPERFAMILY PROTEIN"/>
    <property type="match status" value="1"/>
</dbReference>
<sequence length="272" mass="29091">MTHAEEPASEARTPGTAAVLTQTADIPVPGAPTRMTTYLARPAEPGDHPVVLLGGELWGLNDDIRAVARQVAALGHVAVVPNLYHRTDPASRDGFARSDANRAHAFDLVGRLTRDEVEADFRAAADHARPHAGAAGRTGILGFSLGGHLAYFAATRLRLAAAAIYYPGWLATPGTALSRPAPLLDDTDRIAEHGTRVALFYAGRDHIIDAAQVEAARTALTGAGVRHDITVHEEAPHAFFFPGHDTYDKVAADQSWERVADLFRTELRHGNG</sequence>
<dbReference type="RefSeq" id="WP_188339038.1">
    <property type="nucleotide sequence ID" value="NZ_CP061281.1"/>
</dbReference>
<dbReference type="KEGG" id="sxn:IAG42_24070"/>
<reference evidence="2 3" key="1">
    <citation type="submission" date="2020-09" db="EMBL/GenBank/DDBJ databases">
        <title>A novel species.</title>
        <authorList>
            <person name="Gao J."/>
        </authorList>
    </citation>
    <scope>NUCLEOTIDE SEQUENCE [LARGE SCALE GENOMIC DNA]</scope>
    <source>
        <strain evidence="2 3">CRXT-Y-14</strain>
    </source>
</reference>